<dbReference type="Proteomes" id="UP000054564">
    <property type="component" value="Unassembled WGS sequence"/>
</dbReference>
<organism evidence="2 3">
    <name type="scientific">Puccinia striiformis f. sp. tritici PST-78</name>
    <dbReference type="NCBI Taxonomy" id="1165861"/>
    <lineage>
        <taxon>Eukaryota</taxon>
        <taxon>Fungi</taxon>
        <taxon>Dikarya</taxon>
        <taxon>Basidiomycota</taxon>
        <taxon>Pucciniomycotina</taxon>
        <taxon>Pucciniomycetes</taxon>
        <taxon>Pucciniales</taxon>
        <taxon>Pucciniaceae</taxon>
        <taxon>Puccinia</taxon>
    </lineage>
</organism>
<feature type="compositionally biased region" description="Low complexity" evidence="1">
    <location>
        <begin position="310"/>
        <end position="328"/>
    </location>
</feature>
<dbReference type="OrthoDB" id="2497240at2759"/>
<accession>A0A0L0VXQ5</accession>
<reference evidence="3" key="1">
    <citation type="submission" date="2014-03" db="EMBL/GenBank/DDBJ databases">
        <title>The Genome Sequence of Puccinia striiformis f. sp. tritici PST-78.</title>
        <authorList>
            <consortium name="The Broad Institute Genome Sequencing Platform"/>
            <person name="Cuomo C."/>
            <person name="Hulbert S."/>
            <person name="Chen X."/>
            <person name="Walker B."/>
            <person name="Young S.K."/>
            <person name="Zeng Q."/>
            <person name="Gargeya S."/>
            <person name="Fitzgerald M."/>
            <person name="Haas B."/>
            <person name="Abouelleil A."/>
            <person name="Alvarado L."/>
            <person name="Arachchi H.M."/>
            <person name="Berlin A.M."/>
            <person name="Chapman S.B."/>
            <person name="Goldberg J."/>
            <person name="Griggs A."/>
            <person name="Gujja S."/>
            <person name="Hansen M."/>
            <person name="Howarth C."/>
            <person name="Imamovic A."/>
            <person name="Larimer J."/>
            <person name="McCowan C."/>
            <person name="Montmayeur A."/>
            <person name="Murphy C."/>
            <person name="Neiman D."/>
            <person name="Pearson M."/>
            <person name="Priest M."/>
            <person name="Roberts A."/>
            <person name="Saif S."/>
            <person name="Shea T."/>
            <person name="Sisk P."/>
            <person name="Sykes S."/>
            <person name="Wortman J."/>
            <person name="Nusbaum C."/>
            <person name="Birren B."/>
        </authorList>
    </citation>
    <scope>NUCLEOTIDE SEQUENCE [LARGE SCALE GENOMIC DNA]</scope>
    <source>
        <strain evidence="3">race PST-78</strain>
    </source>
</reference>
<dbReference type="AlphaFoldDB" id="A0A0L0VXQ5"/>
<feature type="compositionally biased region" description="Acidic residues" evidence="1">
    <location>
        <begin position="336"/>
        <end position="349"/>
    </location>
</feature>
<evidence type="ECO:0000256" key="1">
    <source>
        <dbReference type="SAM" id="MobiDB-lite"/>
    </source>
</evidence>
<gene>
    <name evidence="2" type="ORF">PSTG_02784</name>
</gene>
<sequence>MEGFYETDQKTIYRFKVPVQAQPEGYPSSLNPHISHHISVPIGEKFESRRIINSPSNGCSVDLKVSIKLGRKALSPEAFLDSSLFAELIDLLNLLAIDDETISISRITEIKIVPDTPRAHLCVRLELLPMDKDLESSLQTRQSMSRLRSIDVELKYTQSKVKKDSTTTSSSKDTPMDFQSLIHVHPLVLPLKSSLKMFMKRFVKHNLLLQLPLVFNSRWQESLEDSVPFQKTIAETISWFSNSCISDEIRVELRNMSQFEDCRSKNHGRDGMKEEEEIWEEEITSKLLDHQIDIGQLPNTTIARSRRSRSLSGPPSSLDLDVSMSSDPEGMLGDQQTEDDLWVDDDDDGMSQTLLVDNQDDDLSLYTSGGSLEDLDMHSP</sequence>
<evidence type="ECO:0000313" key="2">
    <source>
        <dbReference type="EMBL" id="KNF04079.1"/>
    </source>
</evidence>
<feature type="region of interest" description="Disordered" evidence="1">
    <location>
        <begin position="303"/>
        <end position="380"/>
    </location>
</feature>
<protein>
    <submittedName>
        <fullName evidence="2">Uncharacterized protein</fullName>
    </submittedName>
</protein>
<name>A0A0L0VXQ5_9BASI</name>
<evidence type="ECO:0000313" key="3">
    <source>
        <dbReference type="Proteomes" id="UP000054564"/>
    </source>
</evidence>
<comment type="caution">
    <text evidence="2">The sequence shown here is derived from an EMBL/GenBank/DDBJ whole genome shotgun (WGS) entry which is preliminary data.</text>
</comment>
<dbReference type="EMBL" id="AJIL01000014">
    <property type="protein sequence ID" value="KNF04079.1"/>
    <property type="molecule type" value="Genomic_DNA"/>
</dbReference>
<proteinExistence type="predicted"/>
<keyword evidence="3" id="KW-1185">Reference proteome</keyword>